<reference evidence="3" key="3">
    <citation type="submission" date="2012-09" db="EMBL/GenBank/DDBJ databases">
        <authorList>
            <consortium name="VectorBase"/>
        </authorList>
    </citation>
    <scope>NUCLEOTIDE SEQUENCE</scope>
    <source>
        <strain evidence="3">Liverpool</strain>
    </source>
</reference>
<feature type="non-terminal residue" evidence="3">
    <location>
        <position position="1837"/>
    </location>
</feature>
<feature type="region of interest" description="Disordered" evidence="2">
    <location>
        <begin position="531"/>
        <end position="558"/>
    </location>
</feature>
<feature type="region of interest" description="Disordered" evidence="2">
    <location>
        <begin position="1487"/>
        <end position="1509"/>
    </location>
</feature>
<feature type="compositionally biased region" description="Basic and acidic residues" evidence="2">
    <location>
        <begin position="184"/>
        <end position="219"/>
    </location>
</feature>
<protein>
    <submittedName>
        <fullName evidence="3">AAEL002070-PA</fullName>
    </submittedName>
</protein>
<dbReference type="VEuPathDB" id="VectorBase:AAEL002070"/>
<feature type="region of interest" description="Disordered" evidence="2">
    <location>
        <begin position="693"/>
        <end position="722"/>
    </location>
</feature>
<evidence type="ECO:0000256" key="1">
    <source>
        <dbReference type="SAM" id="Coils"/>
    </source>
</evidence>
<feature type="compositionally biased region" description="Polar residues" evidence="2">
    <location>
        <begin position="1726"/>
        <end position="1747"/>
    </location>
</feature>
<dbReference type="Gene3D" id="1.20.5.340">
    <property type="match status" value="1"/>
</dbReference>
<feature type="compositionally biased region" description="Low complexity" evidence="2">
    <location>
        <begin position="1757"/>
        <end position="1782"/>
    </location>
</feature>
<feature type="coiled-coil region" evidence="1">
    <location>
        <begin position="1224"/>
        <end position="1305"/>
    </location>
</feature>
<keyword evidence="1" id="KW-0175">Coiled coil</keyword>
<feature type="coiled-coil region" evidence="1">
    <location>
        <begin position="1332"/>
        <end position="1384"/>
    </location>
</feature>
<feature type="region of interest" description="Disordered" evidence="2">
    <location>
        <begin position="1690"/>
        <end position="1837"/>
    </location>
</feature>
<reference evidence="3" key="1">
    <citation type="submission" date="2005-10" db="EMBL/GenBank/DDBJ databases">
        <authorList>
            <person name="Loftus B.J."/>
            <person name="Nene V.M."/>
            <person name="Hannick L.I."/>
            <person name="Bidwell S."/>
            <person name="Haas B."/>
            <person name="Amedeo P."/>
            <person name="Orvis J."/>
            <person name="Wortman J.R."/>
            <person name="White O.R."/>
            <person name="Salzberg S."/>
            <person name="Shumway M."/>
            <person name="Koo H."/>
            <person name="Zhao Y."/>
            <person name="Holmes M."/>
            <person name="Miller J."/>
            <person name="Schatz M."/>
            <person name="Pop M."/>
            <person name="Pai G."/>
            <person name="Utterback T."/>
            <person name="Rogers Y.-H."/>
            <person name="Kravitz S."/>
            <person name="Fraser C.M."/>
        </authorList>
    </citation>
    <scope>NUCLEOTIDE SEQUENCE</scope>
    <source>
        <strain evidence="3">Liverpool</strain>
    </source>
</reference>
<dbReference type="PANTHER" id="PTHR15742:SF5">
    <property type="entry name" value="GIRDIN"/>
    <property type="match status" value="1"/>
</dbReference>
<feature type="region of interest" description="Disordered" evidence="2">
    <location>
        <begin position="177"/>
        <end position="305"/>
    </location>
</feature>
<feature type="region of interest" description="Disordered" evidence="2">
    <location>
        <begin position="1533"/>
        <end position="1581"/>
    </location>
</feature>
<feature type="compositionally biased region" description="Basic and acidic residues" evidence="2">
    <location>
        <begin position="226"/>
        <end position="236"/>
    </location>
</feature>
<evidence type="ECO:0000256" key="2">
    <source>
        <dbReference type="SAM" id="MobiDB-lite"/>
    </source>
</evidence>
<feature type="compositionally biased region" description="Low complexity" evidence="2">
    <location>
        <begin position="241"/>
        <end position="252"/>
    </location>
</feature>
<feature type="coiled-coil region" evidence="1">
    <location>
        <begin position="584"/>
        <end position="625"/>
    </location>
</feature>
<feature type="region of interest" description="Disordered" evidence="2">
    <location>
        <begin position="39"/>
        <end position="99"/>
    </location>
</feature>
<evidence type="ECO:0000313" key="3">
    <source>
        <dbReference type="EMBL" id="EAT46763.1"/>
    </source>
</evidence>
<feature type="region of interest" description="Disordered" evidence="2">
    <location>
        <begin position="1609"/>
        <end position="1641"/>
    </location>
</feature>
<dbReference type="InterPro" id="IPR049885">
    <property type="entry name" value="MTCL1-3"/>
</dbReference>
<organism evidence="3 4">
    <name type="scientific">Aedes aegypti</name>
    <name type="common">Yellowfever mosquito</name>
    <name type="synonym">Culex aegypti</name>
    <dbReference type="NCBI Taxonomy" id="7159"/>
    <lineage>
        <taxon>Eukaryota</taxon>
        <taxon>Metazoa</taxon>
        <taxon>Ecdysozoa</taxon>
        <taxon>Arthropoda</taxon>
        <taxon>Hexapoda</taxon>
        <taxon>Insecta</taxon>
        <taxon>Pterygota</taxon>
        <taxon>Neoptera</taxon>
        <taxon>Endopterygota</taxon>
        <taxon>Diptera</taxon>
        <taxon>Nematocera</taxon>
        <taxon>Culicoidea</taxon>
        <taxon>Culicidae</taxon>
        <taxon>Culicinae</taxon>
        <taxon>Aedini</taxon>
        <taxon>Aedes</taxon>
        <taxon>Stegomyia</taxon>
    </lineage>
</organism>
<accession>Q17JE0</accession>
<dbReference type="PhylomeDB" id="Q17JE0"/>
<dbReference type="OMA" id="SWETQSK"/>
<evidence type="ECO:0000313" key="4">
    <source>
        <dbReference type="Proteomes" id="UP000682892"/>
    </source>
</evidence>
<name>Q17JE0_AEDAE</name>
<reference evidence="3" key="2">
    <citation type="journal article" date="2007" name="Science">
        <title>Genome sequence of Aedes aegypti, a major arbovirus vector.</title>
        <authorList>
            <person name="Nene V."/>
            <person name="Wortman J.R."/>
            <person name="Lawson D."/>
            <person name="Haas B."/>
            <person name="Kodira C."/>
            <person name="Tu Z.J."/>
            <person name="Loftus B."/>
            <person name="Xi Z."/>
            <person name="Megy K."/>
            <person name="Grabherr M."/>
            <person name="Ren Q."/>
            <person name="Zdobnov E.M."/>
            <person name="Lobo N.F."/>
            <person name="Campbell K.S."/>
            <person name="Brown S.E."/>
            <person name="Bonaldo M.F."/>
            <person name="Zhu J."/>
            <person name="Sinkins S.P."/>
            <person name="Hogenkamp D.G."/>
            <person name="Amedeo P."/>
            <person name="Arensburger P."/>
            <person name="Atkinson P.W."/>
            <person name="Bidwell S."/>
            <person name="Biedler J."/>
            <person name="Birney E."/>
            <person name="Bruggner R.V."/>
            <person name="Costas J."/>
            <person name="Coy M.R."/>
            <person name="Crabtree J."/>
            <person name="Crawford M."/>
            <person name="Debruyn B."/>
            <person name="Decaprio D."/>
            <person name="Eiglmeier K."/>
            <person name="Eisenstadt E."/>
            <person name="El-Dorry H."/>
            <person name="Gelbart W.M."/>
            <person name="Gomes S.L."/>
            <person name="Hammond M."/>
            <person name="Hannick L.I."/>
            <person name="Hogan J.R."/>
            <person name="Holmes M.H."/>
            <person name="Jaffe D."/>
            <person name="Johnston J.S."/>
            <person name="Kennedy R.C."/>
            <person name="Koo H."/>
            <person name="Kravitz S."/>
            <person name="Kriventseva E.V."/>
            <person name="Kulp D."/>
            <person name="Labutti K."/>
            <person name="Lee E."/>
            <person name="Li S."/>
            <person name="Lovin D.D."/>
            <person name="Mao C."/>
            <person name="Mauceli E."/>
            <person name="Menck C.F."/>
            <person name="Miller J.R."/>
            <person name="Montgomery P."/>
            <person name="Mori A."/>
            <person name="Nascimento A.L."/>
            <person name="Naveira H.F."/>
            <person name="Nusbaum C."/>
            <person name="O'leary S."/>
            <person name="Orvis J."/>
            <person name="Pertea M."/>
            <person name="Quesneville H."/>
            <person name="Reidenbach K.R."/>
            <person name="Rogers Y.H."/>
            <person name="Roth C.W."/>
            <person name="Schneider J.R."/>
            <person name="Schatz M."/>
            <person name="Shumway M."/>
            <person name="Stanke M."/>
            <person name="Stinson E.O."/>
            <person name="Tubio J.M."/>
            <person name="Vanzee J.P."/>
            <person name="Verjovski-Almeida S."/>
            <person name="Werner D."/>
            <person name="White O."/>
            <person name="Wyder S."/>
            <person name="Zeng Q."/>
            <person name="Zhao Q."/>
            <person name="Zhao Y."/>
            <person name="Hill C.A."/>
            <person name="Raikhel A.S."/>
            <person name="Soares M.B."/>
            <person name="Knudson D.L."/>
            <person name="Lee N.H."/>
            <person name="Galagan J."/>
            <person name="Salzberg S.L."/>
            <person name="Paulsen I.T."/>
            <person name="Dimopoulos G."/>
            <person name="Collins F.H."/>
            <person name="Birren B."/>
            <person name="Fraser-Liggett C.M."/>
            <person name="Severson D.W."/>
        </authorList>
    </citation>
    <scope>NUCLEOTIDE SEQUENCE [LARGE SCALE GENOMIC DNA]</scope>
    <source>
        <strain evidence="3">Liverpool</strain>
    </source>
</reference>
<feature type="compositionally biased region" description="Low complexity" evidence="2">
    <location>
        <begin position="1544"/>
        <end position="1553"/>
    </location>
</feature>
<dbReference type="Proteomes" id="UP000682892">
    <property type="component" value="Chromosome 2"/>
</dbReference>
<dbReference type="EMBL" id="CH477233">
    <property type="protein sequence ID" value="EAT46763.1"/>
    <property type="molecule type" value="Genomic_DNA"/>
</dbReference>
<feature type="compositionally biased region" description="Low complexity" evidence="2">
    <location>
        <begin position="779"/>
        <end position="789"/>
    </location>
</feature>
<sequence length="1837" mass="209479">MSHLFPSAKGDQLCPLGFHPQVRWPTRCKRCFRDYKEHGNKRNGEDITASTPVLPGSSQSRRDGGSSTSLDKPVRSWTSTQNFDRPPGLPQRPASWASTPDLDNILQQVKADFTVNLTLPRRRHTTTFENVSLSGVPPLPPILKVEPKDAKKELEKAEDQGVVIEKGDSLAERVRKMNLIKRQGSAERDSRERSVPMKEEEEPKSALKPVKTIEPEKVERKRRIRPIPESKVEEPISKPQLTLSKTTITSTKPLGSTTLTPVKEKEVKKPTTSAEPAKDSTKIIRRRRVDTDSKSKQDEDLHSITTETTETTIVDHTDNSELQEEIESLKRELETVKARCDRAEREKSDILLRRLASMDTGSNKTAASEALKLQQKVNEQKQMLEDLQDEKKFLATKVKELESDIKIRGAKNVEEQLRQKLEQAETLCEELMDENEEIKRELRNMESEIEEMHDNFREEQADEYASLKKELDQTTKNCRILSFKLKKSDRKIEQLESEKAALGTNTDLATKVKQLEDELKVANEVARRLQSELEQAESNPTTPTKKTPSLGKIGKSTSADNKISRASLTRGGSQEDPVQLLRDLQDSLEREADLREQLKYAEEEAENLRRKSGRIEDDNESLMMQLKKMATKARSTGSLEFVCFRVINLLTYQECALCADRCSIVFRASRVVIEFWFCFLRHPIKSSAKGIFNTGRKLSPSPPNRRLTPEGPMEKDEGISDEDDPAELRLQLELNEQETAVLRRKMEELEIENKRSREHVKELQESLISKTKEMDKQNKLPSLLGSKSSGTKDPLDEKKIKVMEEQINELRMKLIEKDREVEREANVLRQKTQTLEQENEKYTAEIKQLQQTKSKTGDAETKKLNNTIQELQKEKSDLEGKLKRITAESSASLPSRTPKTPNDMHTKLQLKRMVDECENEINELRAIVGRSGAMNMTTLENEKKKLQADLAESKEQRTKLEAEITAPKVSSELQAIKLNEAQRTVQKLEDENKKQNDKIKVLEEKISKITTTMKTAESNKTQLENQLKTEKDKLDEAEQDLNSLRKEKSKIEGKILGLEKELREERRKTVEVREDLEREIANLKRKSMSNDPSALRIQELSQKNDDLMSKLEDETRRYQQLISKHELLEEDHVMLKAQMESEKQKLLELDVLRNKLTQADTIEARLVKENTNLSRKCVEMQKNIAALESAADSRMAGLEEEHYLDFRFFQNDDLRGKLDDYERINKAQRTLSEHNSHLEQELKKLHVQLETAEMNVKSEVAATRLRYEQQVTNLHNELTGLQRQCERFKRDRDTFKQLVEAAQKQIGDMKANRRSLASVTSSSGDDDDKSKIIALEQQIGCLEDELSEARLEASKVRTELISELSASEIKISEMQSKINELEEEKIISGGKSKVPGTKTRLELSWQKEREDLQRLVQETSTLARDLRQTLFEVERERDKEKLESKRKIDQIKKTTEEEIEEGRRKVTELQSDLLELRDAHAKLRTANEKLRRDRERSERERESATRRRLEVEGDRRIGALLQTVDELVKLAPELQRASSRQEPTTTTTSTGKTISANAPIPTPPMRHKSPSPGPGGATPQSPTVIAVLTRLAEASDDLRRYQRMCDEEKDRDRMRRGGMRRAASQENDSIEGHTGRPVMRINRNGGSLYKKSLSLDQSLQIEQQGQLIWKEGDDSMSSLQSLDSEYGARFQRDSSLDSRLSGGSTQSDMPRMRKKKRGLMGKLRSLSLTRGSKGSESDFSMQGSDSDLSMAGDIRSSKSNLKGKLSGMFRRAGSSSRANSSEALDRELQRPVAIQTLGNGQGPPPRPVSASNPHLARQAGKPPTPSMAPTQRRRVVA</sequence>
<dbReference type="PANTHER" id="PTHR15742">
    <property type="entry name" value="GIRDIN"/>
    <property type="match status" value="1"/>
</dbReference>
<dbReference type="STRING" id="7159.Q17JE0"/>
<feature type="region of interest" description="Disordered" evidence="2">
    <location>
        <begin position="770"/>
        <end position="794"/>
    </location>
</feature>
<gene>
    <name evidence="3" type="ORF">AaeL_AAEL002070</name>
</gene>
<proteinExistence type="predicted"/>
<feature type="compositionally biased region" description="Basic and acidic residues" evidence="2">
    <location>
        <begin position="289"/>
        <end position="302"/>
    </location>
</feature>